<feature type="repeat" description="ANK" evidence="1">
    <location>
        <begin position="104"/>
        <end position="136"/>
    </location>
</feature>
<dbReference type="AlphaFoldDB" id="A0AAD7SCI9"/>
<dbReference type="Pfam" id="PF00536">
    <property type="entry name" value="SAM_1"/>
    <property type="match status" value="1"/>
</dbReference>
<organism evidence="4 5">
    <name type="scientific">Aldrovandia affinis</name>
    <dbReference type="NCBI Taxonomy" id="143900"/>
    <lineage>
        <taxon>Eukaryota</taxon>
        <taxon>Metazoa</taxon>
        <taxon>Chordata</taxon>
        <taxon>Craniata</taxon>
        <taxon>Vertebrata</taxon>
        <taxon>Euteleostomi</taxon>
        <taxon>Actinopterygii</taxon>
        <taxon>Neopterygii</taxon>
        <taxon>Teleostei</taxon>
        <taxon>Notacanthiformes</taxon>
        <taxon>Halosauridae</taxon>
        <taxon>Aldrovandia</taxon>
    </lineage>
</organism>
<sequence>MSELSDEASESEQLGASLSLWLGSTGGQLVRPEELDVPLDLHTACSIGQYDVVAECIRSRGEVDLDYKNIGGWTPLMYAAYIGHDNIANLLLEAGVGVNATTAKGQTPLMLASSCGNESIAYFLLQQGAELELEDTRGWTALFHCTSTGHQQMVKFLLDNNANANIKEPISGFSPLMEAAASGHEIIVQYLLEHGVKVDERNAKGETARTLAMLYGHTKIASLIDMRSMRPKPDLSSSEDSDSAPPRSRLSRSKVKGPSIHDGPQAIAKFRVGGTSRHCEPTIAPPGYVTFPDEGEQSEGICNRDVTSPINELDGQSNSSRDESPFFDNDMPTMRSSSSSSEGLPRMIGLSREASLESNEDSDQAKKSSARRANKGHHHKGKNRHGSSENTQPGGSGNCGMLPSSSQAPSYTGPKDLAEFLEQIGFSKYLPLLEEQDIDLRIFLTLTENDLKEVGITLFGPKRKMTSAIARWHSSARPPSDALEQAYADQLEAEMQEMAIQLHKRCEEVESLQGQVSQEKELRTVMEGCLMEDKMSWRRAHSELVETHRLALDMGTAMEKVWACQTEVFSRLRSDGMIVRHDDSKVKLKGETGGKGSEVLKEGLKSLSLTELISKLEVYEEEMGKSHQLRTVFVTVLLLTEGDSATLDKLARKARV</sequence>
<proteinExistence type="predicted"/>
<feature type="repeat" description="ANK" evidence="1">
    <location>
        <begin position="137"/>
        <end position="169"/>
    </location>
</feature>
<dbReference type="Proteomes" id="UP001221898">
    <property type="component" value="Unassembled WGS sequence"/>
</dbReference>
<dbReference type="InterPro" id="IPR013761">
    <property type="entry name" value="SAM/pointed_sf"/>
</dbReference>
<dbReference type="InterPro" id="IPR036770">
    <property type="entry name" value="Ankyrin_rpt-contain_sf"/>
</dbReference>
<dbReference type="InterPro" id="IPR047238">
    <property type="entry name" value="ANKS3_SAM"/>
</dbReference>
<dbReference type="PROSITE" id="PS50297">
    <property type="entry name" value="ANK_REP_REGION"/>
    <property type="match status" value="4"/>
</dbReference>
<dbReference type="SMART" id="SM00454">
    <property type="entry name" value="SAM"/>
    <property type="match status" value="1"/>
</dbReference>
<dbReference type="SUPFAM" id="SSF47769">
    <property type="entry name" value="SAM/Pointed domain"/>
    <property type="match status" value="1"/>
</dbReference>
<evidence type="ECO:0000256" key="1">
    <source>
        <dbReference type="PROSITE-ProRule" id="PRU00023"/>
    </source>
</evidence>
<comment type="caution">
    <text evidence="4">The sequence shown here is derived from an EMBL/GenBank/DDBJ whole genome shotgun (WGS) entry which is preliminary data.</text>
</comment>
<dbReference type="Gene3D" id="1.25.40.20">
    <property type="entry name" value="Ankyrin repeat-containing domain"/>
    <property type="match status" value="2"/>
</dbReference>
<keyword evidence="1" id="KW-0040">ANK repeat</keyword>
<keyword evidence="5" id="KW-1185">Reference proteome</keyword>
<evidence type="ECO:0000259" key="3">
    <source>
        <dbReference type="PROSITE" id="PS50105"/>
    </source>
</evidence>
<evidence type="ECO:0000313" key="4">
    <source>
        <dbReference type="EMBL" id="KAJ8399818.1"/>
    </source>
</evidence>
<dbReference type="PANTHER" id="PTHR24184:SF6">
    <property type="entry name" value="ANKYRIN REPEAT AND SAM DOMAIN-CONTAINING PROTEIN 3"/>
    <property type="match status" value="1"/>
</dbReference>
<feature type="compositionally biased region" description="Basic residues" evidence="2">
    <location>
        <begin position="368"/>
        <end position="385"/>
    </location>
</feature>
<dbReference type="Pfam" id="PF12796">
    <property type="entry name" value="Ank_2"/>
    <property type="match status" value="2"/>
</dbReference>
<dbReference type="GO" id="GO:0005929">
    <property type="term" value="C:cilium"/>
    <property type="evidence" value="ECO:0007669"/>
    <property type="project" value="TreeGrafter"/>
</dbReference>
<feature type="compositionally biased region" description="Polar residues" evidence="2">
    <location>
        <begin position="305"/>
        <end position="319"/>
    </location>
</feature>
<dbReference type="PROSITE" id="PS50105">
    <property type="entry name" value="SAM_DOMAIN"/>
    <property type="match status" value="1"/>
</dbReference>
<dbReference type="CDD" id="cd09519">
    <property type="entry name" value="SAM_ANKS3"/>
    <property type="match status" value="1"/>
</dbReference>
<feature type="domain" description="SAM" evidence="3">
    <location>
        <begin position="412"/>
        <end position="475"/>
    </location>
</feature>
<dbReference type="SUPFAM" id="SSF48403">
    <property type="entry name" value="Ankyrin repeat"/>
    <property type="match status" value="1"/>
</dbReference>
<evidence type="ECO:0000313" key="5">
    <source>
        <dbReference type="Proteomes" id="UP001221898"/>
    </source>
</evidence>
<dbReference type="Gene3D" id="1.10.150.50">
    <property type="entry name" value="Transcription Factor, Ets-1"/>
    <property type="match status" value="1"/>
</dbReference>
<feature type="repeat" description="ANK" evidence="1">
    <location>
        <begin position="171"/>
        <end position="203"/>
    </location>
</feature>
<gene>
    <name evidence="4" type="ORF">AAFF_G00405480</name>
</gene>
<dbReference type="SMART" id="SM00248">
    <property type="entry name" value="ANK"/>
    <property type="match status" value="6"/>
</dbReference>
<accession>A0AAD7SCI9</accession>
<evidence type="ECO:0000256" key="2">
    <source>
        <dbReference type="SAM" id="MobiDB-lite"/>
    </source>
</evidence>
<dbReference type="InterPro" id="IPR001660">
    <property type="entry name" value="SAM"/>
</dbReference>
<feature type="region of interest" description="Disordered" evidence="2">
    <location>
        <begin position="226"/>
        <end position="413"/>
    </location>
</feature>
<dbReference type="PROSITE" id="PS50088">
    <property type="entry name" value="ANK_REPEAT"/>
    <property type="match status" value="4"/>
</dbReference>
<name>A0AAD7SCI9_9TELE</name>
<feature type="repeat" description="ANK" evidence="1">
    <location>
        <begin position="71"/>
        <end position="103"/>
    </location>
</feature>
<reference evidence="4" key="1">
    <citation type="journal article" date="2023" name="Science">
        <title>Genome structures resolve the early diversification of teleost fishes.</title>
        <authorList>
            <person name="Parey E."/>
            <person name="Louis A."/>
            <person name="Montfort J."/>
            <person name="Bouchez O."/>
            <person name="Roques C."/>
            <person name="Iampietro C."/>
            <person name="Lluch J."/>
            <person name="Castinel A."/>
            <person name="Donnadieu C."/>
            <person name="Desvignes T."/>
            <person name="Floi Bucao C."/>
            <person name="Jouanno E."/>
            <person name="Wen M."/>
            <person name="Mejri S."/>
            <person name="Dirks R."/>
            <person name="Jansen H."/>
            <person name="Henkel C."/>
            <person name="Chen W.J."/>
            <person name="Zahm M."/>
            <person name="Cabau C."/>
            <person name="Klopp C."/>
            <person name="Thompson A.W."/>
            <person name="Robinson-Rechavi M."/>
            <person name="Braasch I."/>
            <person name="Lecointre G."/>
            <person name="Bobe J."/>
            <person name="Postlethwait J.H."/>
            <person name="Berthelot C."/>
            <person name="Roest Crollius H."/>
            <person name="Guiguen Y."/>
        </authorList>
    </citation>
    <scope>NUCLEOTIDE SEQUENCE</scope>
    <source>
        <strain evidence="4">NC1722</strain>
    </source>
</reference>
<dbReference type="InterPro" id="IPR002110">
    <property type="entry name" value="Ankyrin_rpt"/>
</dbReference>
<dbReference type="PANTHER" id="PTHR24184">
    <property type="entry name" value="SI:CH211-189E2.2"/>
    <property type="match status" value="1"/>
</dbReference>
<protein>
    <recommendedName>
        <fullName evidence="3">SAM domain-containing protein</fullName>
    </recommendedName>
</protein>
<dbReference type="EMBL" id="JAINUG010000080">
    <property type="protein sequence ID" value="KAJ8399818.1"/>
    <property type="molecule type" value="Genomic_DNA"/>
</dbReference>